<evidence type="ECO:0000256" key="6">
    <source>
        <dbReference type="ARBA" id="ARBA00023136"/>
    </source>
</evidence>
<dbReference type="AlphaFoldDB" id="A0A5N5KU35"/>
<reference evidence="9" key="1">
    <citation type="journal article" date="2019" name="Gigascience">
        <title>De novo genome assembly of the endangered Acer yangbiense, a plant species with extremely small populations endemic to Yunnan Province, China.</title>
        <authorList>
            <person name="Yang J."/>
            <person name="Wariss H.M."/>
            <person name="Tao L."/>
            <person name="Zhang R."/>
            <person name="Yun Q."/>
            <person name="Hollingsworth P."/>
            <person name="Dao Z."/>
            <person name="Luo G."/>
            <person name="Guo H."/>
            <person name="Ma Y."/>
            <person name="Sun W."/>
        </authorList>
    </citation>
    <scope>NUCLEOTIDE SEQUENCE [LARGE SCALE GENOMIC DNA]</scope>
    <source>
        <strain evidence="9">cv. br00</strain>
    </source>
</reference>
<sequence length="307" mass="34350">MEKLNEVVAASKESENTRSEKFVFTLSAEKKSFRAIHLGKDKKKWTSMALSMLAGGCLRCHWRKKPMHKAYWANERRGLAMTNAYGNHVQGGMQSFFAGLAASGALASSPRLITKAALDESEDGPRKGVSMSLFFKIYFTANSCIDQLELLFDTSVVLFLGISTFLEFLCALLCAYFFPKLPVFTELLPLKGSLRRIKDCFLAAVGILKPANQEVLRLSFYFPRQFWLGKSVLSPGSTLSDVQGNFEILNRCHFMLLLQAAEKLALDEFILCYAESIGRTTIMIAELAALQRGLELVLENGWSNVWL</sequence>
<dbReference type="EMBL" id="VDCV01000011">
    <property type="protein sequence ID" value="KAB5533929.1"/>
    <property type="molecule type" value="Genomic_DNA"/>
</dbReference>
<dbReference type="PANTHER" id="PTHR10332">
    <property type="entry name" value="EQUILIBRATIVE NUCLEOSIDE TRANSPORTER"/>
    <property type="match status" value="1"/>
</dbReference>
<protein>
    <submittedName>
        <fullName evidence="8">Uncharacterized protein</fullName>
    </submittedName>
</protein>
<keyword evidence="3" id="KW-0813">Transport</keyword>
<keyword evidence="5 7" id="KW-1133">Transmembrane helix</keyword>
<keyword evidence="4 7" id="KW-0812">Transmembrane</keyword>
<evidence type="ECO:0000256" key="1">
    <source>
        <dbReference type="ARBA" id="ARBA00004141"/>
    </source>
</evidence>
<evidence type="ECO:0000256" key="7">
    <source>
        <dbReference type="SAM" id="Phobius"/>
    </source>
</evidence>
<evidence type="ECO:0000256" key="2">
    <source>
        <dbReference type="ARBA" id="ARBA00007965"/>
    </source>
</evidence>
<comment type="subcellular location">
    <subcellularLocation>
        <location evidence="1">Membrane</location>
        <topology evidence="1">Multi-pass membrane protein</topology>
    </subcellularLocation>
</comment>
<evidence type="ECO:0000256" key="3">
    <source>
        <dbReference type="ARBA" id="ARBA00022448"/>
    </source>
</evidence>
<dbReference type="Proteomes" id="UP000326939">
    <property type="component" value="Chromosome 11"/>
</dbReference>
<dbReference type="GO" id="GO:0005337">
    <property type="term" value="F:nucleoside transmembrane transporter activity"/>
    <property type="evidence" value="ECO:0007669"/>
    <property type="project" value="InterPro"/>
</dbReference>
<comment type="caution">
    <text evidence="8">The sequence shown here is derived from an EMBL/GenBank/DDBJ whole genome shotgun (WGS) entry which is preliminary data.</text>
</comment>
<feature type="transmembrane region" description="Helical" evidence="7">
    <location>
        <begin position="156"/>
        <end position="178"/>
    </location>
</feature>
<accession>A0A5N5KU35</accession>
<proteinExistence type="inferred from homology"/>
<organism evidence="8 9">
    <name type="scientific">Salix brachista</name>
    <dbReference type="NCBI Taxonomy" id="2182728"/>
    <lineage>
        <taxon>Eukaryota</taxon>
        <taxon>Viridiplantae</taxon>
        <taxon>Streptophyta</taxon>
        <taxon>Embryophyta</taxon>
        <taxon>Tracheophyta</taxon>
        <taxon>Spermatophyta</taxon>
        <taxon>Magnoliopsida</taxon>
        <taxon>eudicotyledons</taxon>
        <taxon>Gunneridae</taxon>
        <taxon>Pentapetalae</taxon>
        <taxon>rosids</taxon>
        <taxon>fabids</taxon>
        <taxon>Malpighiales</taxon>
        <taxon>Salicaceae</taxon>
        <taxon>Saliceae</taxon>
        <taxon>Salix</taxon>
    </lineage>
</organism>
<dbReference type="InterPro" id="IPR002259">
    <property type="entry name" value="Eqnu_transpt"/>
</dbReference>
<dbReference type="PANTHER" id="PTHR10332:SF38">
    <property type="entry name" value="EQUILIBRATIVE NUCLEOTIDE TRANSPORTER 3-RELATED"/>
    <property type="match status" value="1"/>
</dbReference>
<dbReference type="GO" id="GO:0005886">
    <property type="term" value="C:plasma membrane"/>
    <property type="evidence" value="ECO:0007669"/>
    <property type="project" value="TreeGrafter"/>
</dbReference>
<name>A0A5N5KU35_9ROSI</name>
<evidence type="ECO:0000256" key="5">
    <source>
        <dbReference type="ARBA" id="ARBA00022989"/>
    </source>
</evidence>
<keyword evidence="6 7" id="KW-0472">Membrane</keyword>
<evidence type="ECO:0000256" key="4">
    <source>
        <dbReference type="ARBA" id="ARBA00022692"/>
    </source>
</evidence>
<evidence type="ECO:0000313" key="9">
    <source>
        <dbReference type="Proteomes" id="UP000326939"/>
    </source>
</evidence>
<evidence type="ECO:0000313" key="8">
    <source>
        <dbReference type="EMBL" id="KAB5533929.1"/>
    </source>
</evidence>
<gene>
    <name evidence="8" type="ORF">DKX38_017015</name>
</gene>
<keyword evidence="9" id="KW-1185">Reference proteome</keyword>
<comment type="similarity">
    <text evidence="2">Belongs to the SLC29A/ENT transporter (TC 2.A.57) family.</text>
</comment>